<name>A0A382YCT0_9ZZZZ</name>
<proteinExistence type="predicted"/>
<reference evidence="2" key="1">
    <citation type="submission" date="2018-05" db="EMBL/GenBank/DDBJ databases">
        <authorList>
            <person name="Lanie J.A."/>
            <person name="Ng W.-L."/>
            <person name="Kazmierczak K.M."/>
            <person name="Andrzejewski T.M."/>
            <person name="Davidsen T.M."/>
            <person name="Wayne K.J."/>
            <person name="Tettelin H."/>
            <person name="Glass J.I."/>
            <person name="Rusch D."/>
            <person name="Podicherti R."/>
            <person name="Tsui H.-C.T."/>
            <person name="Winkler M.E."/>
        </authorList>
    </citation>
    <scope>NUCLEOTIDE SEQUENCE</scope>
</reference>
<organism evidence="2">
    <name type="scientific">marine metagenome</name>
    <dbReference type="NCBI Taxonomy" id="408172"/>
    <lineage>
        <taxon>unclassified sequences</taxon>
        <taxon>metagenomes</taxon>
        <taxon>ecological metagenomes</taxon>
    </lineage>
</organism>
<dbReference type="EMBL" id="UINC01174786">
    <property type="protein sequence ID" value="SVD81083.1"/>
    <property type="molecule type" value="Genomic_DNA"/>
</dbReference>
<sequence>VPSKQIPDSGINNQQIESDFGRFPT</sequence>
<feature type="region of interest" description="Disordered" evidence="1">
    <location>
        <begin position="1"/>
        <end position="25"/>
    </location>
</feature>
<dbReference type="AlphaFoldDB" id="A0A382YCT0"/>
<evidence type="ECO:0000313" key="2">
    <source>
        <dbReference type="EMBL" id="SVD81083.1"/>
    </source>
</evidence>
<feature type="non-terminal residue" evidence="2">
    <location>
        <position position="1"/>
    </location>
</feature>
<accession>A0A382YCT0</accession>
<evidence type="ECO:0000256" key="1">
    <source>
        <dbReference type="SAM" id="MobiDB-lite"/>
    </source>
</evidence>
<gene>
    <name evidence="2" type="ORF">METZ01_LOCUS433937</name>
</gene>
<feature type="non-terminal residue" evidence="2">
    <location>
        <position position="25"/>
    </location>
</feature>
<protein>
    <submittedName>
        <fullName evidence="2">Uncharacterized protein</fullName>
    </submittedName>
</protein>